<evidence type="ECO:0000313" key="3">
    <source>
        <dbReference type="EMBL" id="OAA44053.1"/>
    </source>
</evidence>
<accession>A0A162JM56</accession>
<proteinExistence type="predicted"/>
<feature type="chain" id="PRO_5007836007" evidence="2">
    <location>
        <begin position="18"/>
        <end position="482"/>
    </location>
</feature>
<keyword evidence="4" id="KW-1185">Reference proteome</keyword>
<dbReference type="Proteomes" id="UP000076863">
    <property type="component" value="Unassembled WGS sequence"/>
</dbReference>
<feature type="region of interest" description="Disordered" evidence="1">
    <location>
        <begin position="74"/>
        <end position="95"/>
    </location>
</feature>
<name>A0A162JM56_9HYPO</name>
<gene>
    <name evidence="3" type="ORF">BBO_04409</name>
</gene>
<sequence length="482" mass="53240">MKLILLTLLALVGITFASPTAALQVRNPPLRAGSEQARELFELVQKGMLSWGLAGAIHPPSGHISAPSRNLPGGLPEINRPRPPKHKGVPGTPGYPLGPYKKQGRIYNRRKFCVAQKRKRSGIQCPAGARVTTQASRYPKLRLNGQGGVMLAFSTLSPHAHSILEKVKNWDSPIGAAVRWFDESIKGLQEAVGGRYIPEIDGNELKLWLICLFRSQSPQHPDVIDNLCKRYRDEPIEMKTQQQAIDGLNQVADLCQKLEDKGPPMDVNMKREVLALCDKYSKTIEGMVNANAGLILLGEWARARTLNNQDLEESDVVIAQGFIQEGAFGPAIATNETDASATALLYMAHMSSYTITETEENGDKVLIDHTKPPAWFELLQAGASFVPEDRGAINQALKFLDGTPYLVQFDNEGREDRFEQVQTCWSHAGLLMFQPPRWDLIAAAMTYLEGRVRDLNMEQILACMPCLVPSGLWVLRCGSAVP</sequence>
<organism evidence="3 4">
    <name type="scientific">Beauveria brongniartii RCEF 3172</name>
    <dbReference type="NCBI Taxonomy" id="1081107"/>
    <lineage>
        <taxon>Eukaryota</taxon>
        <taxon>Fungi</taxon>
        <taxon>Dikarya</taxon>
        <taxon>Ascomycota</taxon>
        <taxon>Pezizomycotina</taxon>
        <taxon>Sordariomycetes</taxon>
        <taxon>Hypocreomycetidae</taxon>
        <taxon>Hypocreales</taxon>
        <taxon>Cordycipitaceae</taxon>
        <taxon>Beauveria</taxon>
        <taxon>Beauveria brongniartii</taxon>
    </lineage>
</organism>
<dbReference type="EMBL" id="AZHA01000011">
    <property type="protein sequence ID" value="OAA44053.1"/>
    <property type="molecule type" value="Genomic_DNA"/>
</dbReference>
<protein>
    <submittedName>
        <fullName evidence="3">Heat-labile enterotoxin IIA, A chain</fullName>
    </submittedName>
</protein>
<dbReference type="AlphaFoldDB" id="A0A162JM56"/>
<evidence type="ECO:0000256" key="1">
    <source>
        <dbReference type="SAM" id="MobiDB-lite"/>
    </source>
</evidence>
<comment type="caution">
    <text evidence="3">The sequence shown here is derived from an EMBL/GenBank/DDBJ whole genome shotgun (WGS) entry which is preliminary data.</text>
</comment>
<evidence type="ECO:0000313" key="4">
    <source>
        <dbReference type="Proteomes" id="UP000076863"/>
    </source>
</evidence>
<evidence type="ECO:0000256" key="2">
    <source>
        <dbReference type="SAM" id="SignalP"/>
    </source>
</evidence>
<keyword evidence="2" id="KW-0732">Signal</keyword>
<feature type="signal peptide" evidence="2">
    <location>
        <begin position="1"/>
        <end position="17"/>
    </location>
</feature>
<reference evidence="3 4" key="1">
    <citation type="journal article" date="2016" name="Genome Biol. Evol.">
        <title>Divergent and convergent evolution of fungal pathogenicity.</title>
        <authorList>
            <person name="Shang Y."/>
            <person name="Xiao G."/>
            <person name="Zheng P."/>
            <person name="Cen K."/>
            <person name="Zhan S."/>
            <person name="Wang C."/>
        </authorList>
    </citation>
    <scope>NUCLEOTIDE SEQUENCE [LARGE SCALE GENOMIC DNA]</scope>
    <source>
        <strain evidence="3 4">RCEF 3172</strain>
    </source>
</reference>
<dbReference type="OrthoDB" id="4862906at2759"/>